<dbReference type="PANTHER" id="PTHR13847:SF287">
    <property type="entry name" value="FAD-DEPENDENT OXIDOREDUCTASE DOMAIN-CONTAINING PROTEIN 1"/>
    <property type="match status" value="1"/>
</dbReference>
<reference evidence="3 4" key="1">
    <citation type="journal article" date="2018" name="Int. J. Syst. Evol. Microbiol.">
        <title>Whole-genome-based revisit of Photorhabdus phylogeny: proposal for the elevation of most Photorhabdus subspecies to the species level and description of one novel species Photorhabdus bodei sp. nov., and one novel subspecies Photorhabdus laumondii subsp. clarkei subsp. nov.</title>
        <authorList>
            <person name="Machado R.A.R."/>
            <person name="Wuthrich D."/>
            <person name="Kuhnert P."/>
            <person name="Arce C.C.M."/>
            <person name="Thonen L."/>
            <person name="Ruiz C."/>
            <person name="Zhang X."/>
            <person name="Robert C.A.M."/>
            <person name="Karimi J."/>
            <person name="Kamali S."/>
            <person name="Ma J."/>
            <person name="Bruggmann R."/>
            <person name="Erb M."/>
        </authorList>
    </citation>
    <scope>NUCLEOTIDE SEQUENCE [LARGE SCALE GENOMIC DNA]</scope>
    <source>
        <strain evidence="3 4">BOJ-47</strain>
    </source>
</reference>
<accession>A0A329VDQ7</accession>
<dbReference type="RefSeq" id="WP_113026253.1">
    <property type="nucleotide sequence ID" value="NZ_CAWNWQ010000021.1"/>
</dbReference>
<keyword evidence="1" id="KW-0560">Oxidoreductase</keyword>
<protein>
    <recommendedName>
        <fullName evidence="2">FAD dependent oxidoreductase domain-containing protein</fullName>
    </recommendedName>
</protein>
<evidence type="ECO:0000313" key="4">
    <source>
        <dbReference type="Proteomes" id="UP000250870"/>
    </source>
</evidence>
<dbReference type="GO" id="GO:0005737">
    <property type="term" value="C:cytoplasm"/>
    <property type="evidence" value="ECO:0007669"/>
    <property type="project" value="TreeGrafter"/>
</dbReference>
<dbReference type="SUPFAM" id="SSF51905">
    <property type="entry name" value="FAD/NAD(P)-binding domain"/>
    <property type="match status" value="1"/>
</dbReference>
<sequence>MQTDKTIRITIIGGGIVGATVAANLALKGLNVSLIEQETIGGNGATKFSGALFRVHDPDPEIARLTRRSVELMQESQVGKIFKKTLKQTGIIYAAELNQKNIELVKTSIRDYSDSLYPLELISAEKAFELTNGCYSKHNNRIILFEPNGGFGYIRHTASNLAQVVRDTGNLVLENTKVHAITTENGKAIVQLAHSTIEADYIVLAVGAWTKTLAYKLPVNAKSIPLANIRTSYSTNMPIIDTETGTHIVPLAEYFYQAGSKIRNAAETPEDIEYNDNIIENDISERLLKSKFKHEPSNILSIIKGYDSYTPDERPILDFIDEEKRCFVAAGFCGIGYKIALAVSEIITLNLLPTELSTDFLKQKNQIFSYSRFTY</sequence>
<dbReference type="InterPro" id="IPR036188">
    <property type="entry name" value="FAD/NAD-bd_sf"/>
</dbReference>
<comment type="caution">
    <text evidence="3">The sequence shown here is derived from an EMBL/GenBank/DDBJ whole genome shotgun (WGS) entry which is preliminary data.</text>
</comment>
<dbReference type="GO" id="GO:0016491">
    <property type="term" value="F:oxidoreductase activity"/>
    <property type="evidence" value="ECO:0007669"/>
    <property type="project" value="UniProtKB-KW"/>
</dbReference>
<organism evidence="3 4">
    <name type="scientific">Photorhabdus laumondii subsp. clarkei</name>
    <dbReference type="NCBI Taxonomy" id="2029685"/>
    <lineage>
        <taxon>Bacteria</taxon>
        <taxon>Pseudomonadati</taxon>
        <taxon>Pseudomonadota</taxon>
        <taxon>Gammaproteobacteria</taxon>
        <taxon>Enterobacterales</taxon>
        <taxon>Morganellaceae</taxon>
        <taxon>Photorhabdus</taxon>
    </lineage>
</organism>
<evidence type="ECO:0000259" key="2">
    <source>
        <dbReference type="Pfam" id="PF01266"/>
    </source>
</evidence>
<proteinExistence type="predicted"/>
<name>A0A329VDQ7_9GAMM</name>
<evidence type="ECO:0000256" key="1">
    <source>
        <dbReference type="ARBA" id="ARBA00023002"/>
    </source>
</evidence>
<dbReference type="Gene3D" id="3.30.9.10">
    <property type="entry name" value="D-Amino Acid Oxidase, subunit A, domain 2"/>
    <property type="match status" value="1"/>
</dbReference>
<dbReference type="Gene3D" id="3.50.50.60">
    <property type="entry name" value="FAD/NAD(P)-binding domain"/>
    <property type="match status" value="1"/>
</dbReference>
<evidence type="ECO:0000313" key="3">
    <source>
        <dbReference type="EMBL" id="RAW89003.1"/>
    </source>
</evidence>
<dbReference type="AlphaFoldDB" id="A0A329VDQ7"/>
<dbReference type="InterPro" id="IPR006076">
    <property type="entry name" value="FAD-dep_OxRdtase"/>
</dbReference>
<gene>
    <name evidence="3" type="ORF">CKY01_14885</name>
</gene>
<feature type="domain" description="FAD dependent oxidoreductase" evidence="2">
    <location>
        <begin position="8"/>
        <end position="348"/>
    </location>
</feature>
<dbReference type="Proteomes" id="UP000250870">
    <property type="component" value="Unassembled WGS sequence"/>
</dbReference>
<dbReference type="PANTHER" id="PTHR13847">
    <property type="entry name" value="SARCOSINE DEHYDROGENASE-RELATED"/>
    <property type="match status" value="1"/>
</dbReference>
<dbReference type="Pfam" id="PF01266">
    <property type="entry name" value="DAO"/>
    <property type="match status" value="1"/>
</dbReference>
<dbReference type="EMBL" id="NSCI01000021">
    <property type="protein sequence ID" value="RAW89003.1"/>
    <property type="molecule type" value="Genomic_DNA"/>
</dbReference>